<dbReference type="SUPFAM" id="SSF47384">
    <property type="entry name" value="Homodimeric domain of signal transducing histidine kinase"/>
    <property type="match status" value="1"/>
</dbReference>
<dbReference type="eggNOG" id="COG2205">
    <property type="taxonomic scope" value="Bacteria"/>
</dbReference>
<dbReference type="SMART" id="SM00388">
    <property type="entry name" value="HisKA"/>
    <property type="match status" value="1"/>
</dbReference>
<evidence type="ECO:0000256" key="1">
    <source>
        <dbReference type="ARBA" id="ARBA00000085"/>
    </source>
</evidence>
<evidence type="ECO:0000256" key="5">
    <source>
        <dbReference type="ARBA" id="ARBA00022777"/>
    </source>
</evidence>
<dbReference type="SMART" id="SM00387">
    <property type="entry name" value="HATPase_c"/>
    <property type="match status" value="1"/>
</dbReference>
<dbReference type="PROSITE" id="PS50109">
    <property type="entry name" value="HIS_KIN"/>
    <property type="match status" value="1"/>
</dbReference>
<keyword evidence="5" id="KW-0418">Kinase</keyword>
<feature type="domain" description="Histidine kinase" evidence="7">
    <location>
        <begin position="317"/>
        <end position="540"/>
    </location>
</feature>
<evidence type="ECO:0000313" key="9">
    <source>
        <dbReference type="EMBL" id="BAQ71496.1"/>
    </source>
</evidence>
<dbReference type="SUPFAM" id="SSF47226">
    <property type="entry name" value="Histidine-containing phosphotransfer domain, HPT domain"/>
    <property type="match status" value="1"/>
</dbReference>
<dbReference type="InterPro" id="IPR001789">
    <property type="entry name" value="Sig_transdc_resp-reg_receiver"/>
</dbReference>
<dbReference type="CDD" id="cd17546">
    <property type="entry name" value="REC_hyHK_CKI1_RcsC-like"/>
    <property type="match status" value="1"/>
</dbReference>
<organism evidence="9 10">
    <name type="scientific">Rhodovulum sulfidophilum</name>
    <name type="common">Rhodobacter sulfidophilus</name>
    <dbReference type="NCBI Taxonomy" id="35806"/>
    <lineage>
        <taxon>Bacteria</taxon>
        <taxon>Pseudomonadati</taxon>
        <taxon>Pseudomonadota</taxon>
        <taxon>Alphaproteobacteria</taxon>
        <taxon>Rhodobacterales</taxon>
        <taxon>Paracoccaceae</taxon>
        <taxon>Rhodovulum</taxon>
    </lineage>
</organism>
<dbReference type="EMBL" id="AP014801">
    <property type="protein sequence ID" value="BAQ71496.1"/>
    <property type="molecule type" value="Genomic_DNA"/>
</dbReference>
<dbReference type="InterPro" id="IPR036641">
    <property type="entry name" value="HPT_dom_sf"/>
</dbReference>
<reference evidence="9 10" key="1">
    <citation type="submission" date="2015-02" db="EMBL/GenBank/DDBJ databases">
        <title>Genome sequene of Rhodovulum sulfidophilum DSM 2351.</title>
        <authorList>
            <person name="Nagao N."/>
        </authorList>
    </citation>
    <scope>NUCLEOTIDE SEQUENCE [LARGE SCALE GENOMIC DNA]</scope>
    <source>
        <strain evidence="9 10">DSM 2351</strain>
        <plasmid evidence="10">Plasmid Plasmid1 DNA</plasmid>
    </source>
</reference>
<evidence type="ECO:0000256" key="2">
    <source>
        <dbReference type="ARBA" id="ARBA00012438"/>
    </source>
</evidence>
<dbReference type="EC" id="2.7.13.3" evidence="2"/>
<dbReference type="CDD" id="cd00082">
    <property type="entry name" value="HisKA"/>
    <property type="match status" value="1"/>
</dbReference>
<dbReference type="InterPro" id="IPR036097">
    <property type="entry name" value="HisK_dim/P_sf"/>
</dbReference>
<dbReference type="InterPro" id="IPR003594">
    <property type="entry name" value="HATPase_dom"/>
</dbReference>
<feature type="modified residue" description="4-aspartylphosphate" evidence="6">
    <location>
        <position position="610"/>
    </location>
</feature>
<keyword evidence="4" id="KW-0808">Transferase</keyword>
<dbReference type="CDD" id="cd00075">
    <property type="entry name" value="HATPase"/>
    <property type="match status" value="1"/>
</dbReference>
<evidence type="ECO:0000256" key="4">
    <source>
        <dbReference type="ARBA" id="ARBA00022679"/>
    </source>
</evidence>
<keyword evidence="3 6" id="KW-0597">Phosphoprotein</keyword>
<name>A0A0D6B8V7_RHOSU</name>
<evidence type="ECO:0000313" key="10">
    <source>
        <dbReference type="Proteomes" id="UP000064912"/>
    </source>
</evidence>
<dbReference type="PRINTS" id="PR00344">
    <property type="entry name" value="BCTRLSENSOR"/>
</dbReference>
<dbReference type="KEGG" id="rsu:NHU_04383"/>
<gene>
    <name evidence="9" type="ORF">NHU_04383</name>
</gene>
<evidence type="ECO:0000256" key="6">
    <source>
        <dbReference type="PROSITE-ProRule" id="PRU00169"/>
    </source>
</evidence>
<dbReference type="SUPFAM" id="SSF52172">
    <property type="entry name" value="CheY-like"/>
    <property type="match status" value="1"/>
</dbReference>
<dbReference type="PANTHER" id="PTHR43047">
    <property type="entry name" value="TWO-COMPONENT HISTIDINE PROTEIN KINASE"/>
    <property type="match status" value="1"/>
</dbReference>
<dbReference type="Pfam" id="PF02518">
    <property type="entry name" value="HATPase_c"/>
    <property type="match status" value="1"/>
</dbReference>
<dbReference type="Gene3D" id="3.40.50.2300">
    <property type="match status" value="1"/>
</dbReference>
<dbReference type="Gene3D" id="1.10.287.130">
    <property type="match status" value="1"/>
</dbReference>
<geneLocation type="plasmid" evidence="10">
    <name>Plasmid1 DNA</name>
</geneLocation>
<dbReference type="Pfam" id="PF00072">
    <property type="entry name" value="Response_reg"/>
    <property type="match status" value="1"/>
</dbReference>
<dbReference type="InterPro" id="IPR005467">
    <property type="entry name" value="His_kinase_dom"/>
</dbReference>
<dbReference type="Gene3D" id="3.30.565.10">
    <property type="entry name" value="Histidine kinase-like ATPase, C-terminal domain"/>
    <property type="match status" value="1"/>
</dbReference>
<keyword evidence="9" id="KW-0614">Plasmid</keyword>
<protein>
    <recommendedName>
        <fullName evidence="2">histidine kinase</fullName>
        <ecNumber evidence="2">2.7.13.3</ecNumber>
    </recommendedName>
</protein>
<proteinExistence type="predicted"/>
<dbReference type="SMART" id="SM00448">
    <property type="entry name" value="REC"/>
    <property type="match status" value="1"/>
</dbReference>
<dbReference type="GO" id="GO:0009927">
    <property type="term" value="F:histidine phosphotransfer kinase activity"/>
    <property type="evidence" value="ECO:0007669"/>
    <property type="project" value="TreeGrafter"/>
</dbReference>
<dbReference type="PATRIC" id="fig|35806.4.peg.4486"/>
<dbReference type="InterPro" id="IPR003661">
    <property type="entry name" value="HisK_dim/P_dom"/>
</dbReference>
<sequence length="788" mass="85124">MPPPPAPSSGPPCWPADILTDLLSGASDALVDEILRLGAANGFTDQTSSMRAAWVESIEIINASLVASLSAPNQESGANGHNDYATDPRFVGLREVAWRHRRSGVPLWLNHGLLKDYRRGYLSFFRGLFRDEKRAPALADPEALIERLGLFFDEVELAMLAPWSEPGTEEAAMADRLRRLTRERDQLFGVLESLRGPVFIADEDSQLISANRAAMQTFLGLDETGALAYRLALQSRRSELQPIVDEILGTEGSQWSAIWLQTQSGSRCFDIRVETIEDTAYKLDRWRIVLMNDVTDHQQAIEQAREAERTMSLFLAAMSHEIRTPLHSVLGAAELLRDVPPQDVEERTRLTELLDISARGLSATLENVLSFSRFEQQAPKPRPGPVVLAEVLENLVRSRDILARQQGVPLMLSLAADLPDEVGLDWSMVQQILGNLIQNAIRHDDGRGVALELSRDTGTSGDELVFAVTDHGPGLPAPIREMLTAAPTALRPRPTGKSGSGLGLAIAQRMTLAHGGTISGGSAAGPGGGARIEVRLPLVAAPAPAKATPRPDGALSSKSCLLIDDDPVGVLVTLAMLERMGLSVDHARSLRQAGALCQAHPENYDLFIVDYRLPDGNGVDFARSLRQGGTLGERPVFLLSANVDLVRQTDGQAALFTALLEKPLDAGALGRAIRSGTRPIRASAMLDGLSPAAQRRMAEAFAEGWRAFGARLETCTDRAPDAELAALAHKLANGAAIFGRTELHAALRTFEQAFDSPAATERMRAVARARVLATAPEDMTAPNEAPDA</sequence>
<accession>A0A0D6B8V7</accession>
<dbReference type="PANTHER" id="PTHR43047:SF62">
    <property type="entry name" value="SENSOR HISTIDINE KINASE DPIB"/>
    <property type="match status" value="1"/>
</dbReference>
<dbReference type="SUPFAM" id="SSF55874">
    <property type="entry name" value="ATPase domain of HSP90 chaperone/DNA topoisomerase II/histidine kinase"/>
    <property type="match status" value="1"/>
</dbReference>
<dbReference type="Proteomes" id="UP000064912">
    <property type="component" value="Plasmid Plasmid1"/>
</dbReference>
<dbReference type="Pfam" id="PF00512">
    <property type="entry name" value="HisKA"/>
    <property type="match status" value="1"/>
</dbReference>
<evidence type="ECO:0000259" key="7">
    <source>
        <dbReference type="PROSITE" id="PS50109"/>
    </source>
</evidence>
<evidence type="ECO:0000256" key="3">
    <source>
        <dbReference type="ARBA" id="ARBA00022553"/>
    </source>
</evidence>
<feature type="domain" description="Response regulatory" evidence="8">
    <location>
        <begin position="559"/>
        <end position="677"/>
    </location>
</feature>
<dbReference type="AlphaFoldDB" id="A0A0D6B8V7"/>
<dbReference type="GO" id="GO:0005886">
    <property type="term" value="C:plasma membrane"/>
    <property type="evidence" value="ECO:0007669"/>
    <property type="project" value="TreeGrafter"/>
</dbReference>
<dbReference type="InterPro" id="IPR004358">
    <property type="entry name" value="Sig_transdc_His_kin-like_C"/>
</dbReference>
<dbReference type="PROSITE" id="PS50110">
    <property type="entry name" value="RESPONSE_REGULATORY"/>
    <property type="match status" value="1"/>
</dbReference>
<dbReference type="InterPro" id="IPR036890">
    <property type="entry name" value="HATPase_C_sf"/>
</dbReference>
<dbReference type="InterPro" id="IPR011006">
    <property type="entry name" value="CheY-like_superfamily"/>
</dbReference>
<comment type="catalytic activity">
    <reaction evidence="1">
        <text>ATP + protein L-histidine = ADP + protein N-phospho-L-histidine.</text>
        <dbReference type="EC" id="2.7.13.3"/>
    </reaction>
</comment>
<dbReference type="Gene3D" id="3.30.450.20">
    <property type="entry name" value="PAS domain"/>
    <property type="match status" value="1"/>
</dbReference>
<dbReference type="GO" id="GO:0000155">
    <property type="term" value="F:phosphorelay sensor kinase activity"/>
    <property type="evidence" value="ECO:0007669"/>
    <property type="project" value="InterPro"/>
</dbReference>
<evidence type="ECO:0000259" key="8">
    <source>
        <dbReference type="PROSITE" id="PS50110"/>
    </source>
</evidence>